<keyword evidence="3" id="KW-1185">Reference proteome</keyword>
<dbReference type="Proteomes" id="UP000288794">
    <property type="component" value="Unassembled WGS sequence"/>
</dbReference>
<accession>A0A443I8R7</accession>
<comment type="caution">
    <text evidence="2">The sequence shown here is derived from an EMBL/GenBank/DDBJ whole genome shotgun (WGS) entry which is preliminary data.</text>
</comment>
<evidence type="ECO:0000313" key="2">
    <source>
        <dbReference type="EMBL" id="RWR00498.1"/>
    </source>
</evidence>
<organism evidence="2 3">
    <name type="scientific">[Pantoea] beijingensis</name>
    <dbReference type="NCBI Taxonomy" id="1324864"/>
    <lineage>
        <taxon>Bacteria</taxon>
        <taxon>Pseudomonadati</taxon>
        <taxon>Pseudomonadota</taxon>
        <taxon>Gammaproteobacteria</taxon>
        <taxon>Enterobacterales</taxon>
        <taxon>Erwiniaceae</taxon>
        <taxon>Erwinia</taxon>
    </lineage>
</organism>
<protein>
    <submittedName>
        <fullName evidence="2">Plasmid stabilization protein</fullName>
    </submittedName>
</protein>
<keyword evidence="1" id="KW-1277">Toxin-antitoxin system</keyword>
<dbReference type="Gene3D" id="3.30.2310.20">
    <property type="entry name" value="RelE-like"/>
    <property type="match status" value="1"/>
</dbReference>
<sequence length="111" mass="12978">MKKTAVVFEYTRTVRHCLDDIVSHLQPVGEDPQRILRQVIEQFEERVAAFPSGCQILPELLKLGCAKYREFNTLNGYRVLYSINDMTITVYAILAQRQDIKQLLFKRLMMV</sequence>
<dbReference type="RefSeq" id="WP_128179592.1">
    <property type="nucleotide sequence ID" value="NZ_CP071409.1"/>
</dbReference>
<dbReference type="AlphaFoldDB" id="A0A443I8R7"/>
<dbReference type="InterPro" id="IPR035093">
    <property type="entry name" value="RelE/ParE_toxin_dom_sf"/>
</dbReference>
<gene>
    <name evidence="2" type="ORF">ED28_18605</name>
</gene>
<dbReference type="Pfam" id="PF05016">
    <property type="entry name" value="ParE_toxin"/>
    <property type="match status" value="1"/>
</dbReference>
<name>A0A443I8R7_9GAMM</name>
<proteinExistence type="predicted"/>
<reference evidence="2 3" key="1">
    <citation type="submission" date="2014-04" db="EMBL/GenBank/DDBJ databases">
        <title>Draft genome sequence of Pantoea beijingensis strain LMG 27579, an emerging pathogen to Pleurotus eryngii with potential industrial application.</title>
        <authorList>
            <person name="Xu F."/>
            <person name="Liu Y."/>
            <person name="Wang S."/>
            <person name="Yin Y."/>
            <person name="Ma Y."/>
            <person name="Zhao S."/>
            <person name="Rong C."/>
        </authorList>
    </citation>
    <scope>NUCLEOTIDE SEQUENCE [LARGE SCALE GENOMIC DNA]</scope>
    <source>
        <strain evidence="2 3">LMG 27579</strain>
    </source>
</reference>
<dbReference type="EMBL" id="JMEE01000047">
    <property type="protein sequence ID" value="RWR00498.1"/>
    <property type="molecule type" value="Genomic_DNA"/>
</dbReference>
<evidence type="ECO:0000313" key="3">
    <source>
        <dbReference type="Proteomes" id="UP000288794"/>
    </source>
</evidence>
<evidence type="ECO:0000256" key="1">
    <source>
        <dbReference type="ARBA" id="ARBA00022649"/>
    </source>
</evidence>
<dbReference type="InterPro" id="IPR007712">
    <property type="entry name" value="RelE/ParE_toxin"/>
</dbReference>